<dbReference type="InterPro" id="IPR050330">
    <property type="entry name" value="Bact_OuterMem_StrucFunc"/>
</dbReference>
<dbReference type="SUPFAM" id="SSF103088">
    <property type="entry name" value="OmpA-like"/>
    <property type="match status" value="1"/>
</dbReference>
<dbReference type="PANTHER" id="PTHR30329:SF21">
    <property type="entry name" value="LIPOPROTEIN YIAD-RELATED"/>
    <property type="match status" value="1"/>
</dbReference>
<evidence type="ECO:0000256" key="1">
    <source>
        <dbReference type="ARBA" id="ARBA00004442"/>
    </source>
</evidence>
<comment type="subcellular location">
    <subcellularLocation>
        <location evidence="1">Cell outer membrane</location>
    </subcellularLocation>
</comment>
<dbReference type="GO" id="GO:0009279">
    <property type="term" value="C:cell outer membrane"/>
    <property type="evidence" value="ECO:0007669"/>
    <property type="project" value="UniProtKB-SubCell"/>
</dbReference>
<proteinExistence type="predicted"/>
<evidence type="ECO:0000256" key="5">
    <source>
        <dbReference type="SAM" id="MobiDB-lite"/>
    </source>
</evidence>
<evidence type="ECO:0000313" key="8">
    <source>
        <dbReference type="EMBL" id="KAB8065063.1"/>
    </source>
</evidence>
<evidence type="ECO:0000256" key="3">
    <source>
        <dbReference type="ARBA" id="ARBA00023237"/>
    </source>
</evidence>
<comment type="caution">
    <text evidence="8">The sequence shown here is derived from an EMBL/GenBank/DDBJ whole genome shotgun (WGS) entry which is preliminary data.</text>
</comment>
<dbReference type="CDD" id="cd07185">
    <property type="entry name" value="OmpA_C-like"/>
    <property type="match status" value="1"/>
</dbReference>
<evidence type="ECO:0000259" key="7">
    <source>
        <dbReference type="PROSITE" id="PS51123"/>
    </source>
</evidence>
<evidence type="ECO:0000313" key="9">
    <source>
        <dbReference type="Proteomes" id="UP000468717"/>
    </source>
</evidence>
<dbReference type="InterPro" id="IPR006664">
    <property type="entry name" value="OMP_bac"/>
</dbReference>
<dbReference type="PRINTS" id="PR01021">
    <property type="entry name" value="OMPADOMAIN"/>
</dbReference>
<keyword evidence="3" id="KW-0998">Cell outer membrane</keyword>
<feature type="region of interest" description="Disordered" evidence="5">
    <location>
        <begin position="207"/>
        <end position="232"/>
    </location>
</feature>
<evidence type="ECO:0000256" key="2">
    <source>
        <dbReference type="ARBA" id="ARBA00023136"/>
    </source>
</evidence>
<sequence length="369" mass="39779">MKATMTPKITPMLTPTMTPMMKLLPLASLLAMGLAQAVTPTLSAAPLAMPQLRISDQAVSADQQAYRLLQERIKKLNDGGVRVGDYYLSKAQCWLDVSFHEYTRNDRSAFPLQALQESAKIVAALEDGSTPNPGDATPLVNDATRLRDDLWASFGKLHASPGFACAAQKVACGEVELVHAGNEYKQQGWRHANPYVQLAEDAQAAAQSAAAACPADQPKREPEPPVPPPPRIGHERITLDMDALFRFDKAGAADVLPQGVEKIRDLAARLKQGYVQIDTLSVTGHTDRLGSDSYNQALSERRALTVKQLLREQGIANVISAYGKGKAEPVAACDKVAPRAALIACLQPNRRVEIELTGIKSSAKKGSTP</sequence>
<dbReference type="InterPro" id="IPR006665">
    <property type="entry name" value="OmpA-like"/>
</dbReference>
<accession>A0A6I1I2B7</accession>
<gene>
    <name evidence="8" type="ORF">GCN75_10500</name>
</gene>
<feature type="signal peptide" evidence="6">
    <location>
        <begin position="1"/>
        <end position="37"/>
    </location>
</feature>
<feature type="compositionally biased region" description="Low complexity" evidence="5">
    <location>
        <begin position="207"/>
        <end position="216"/>
    </location>
</feature>
<name>A0A6I1I2B7_9BURK</name>
<dbReference type="PROSITE" id="PS51123">
    <property type="entry name" value="OMPA_2"/>
    <property type="match status" value="1"/>
</dbReference>
<dbReference type="InterPro" id="IPR036737">
    <property type="entry name" value="OmpA-like_sf"/>
</dbReference>
<feature type="domain" description="OmpA-like" evidence="7">
    <location>
        <begin position="232"/>
        <end position="360"/>
    </location>
</feature>
<dbReference type="AlphaFoldDB" id="A0A6I1I2B7"/>
<dbReference type="PANTHER" id="PTHR30329">
    <property type="entry name" value="STATOR ELEMENT OF FLAGELLAR MOTOR COMPLEX"/>
    <property type="match status" value="1"/>
</dbReference>
<keyword evidence="2 4" id="KW-0472">Membrane</keyword>
<dbReference type="Pfam" id="PF00691">
    <property type="entry name" value="OmpA"/>
    <property type="match status" value="1"/>
</dbReference>
<protein>
    <submittedName>
        <fullName evidence="8">OmpA family protein</fullName>
    </submittedName>
</protein>
<reference evidence="8 9" key="1">
    <citation type="submission" date="2019-10" db="EMBL/GenBank/DDBJ databases">
        <title>Three novel species isolated from a subtropical stream in China.</title>
        <authorList>
            <person name="Lu H."/>
        </authorList>
    </citation>
    <scope>NUCLEOTIDE SEQUENCE [LARGE SCALE GENOMIC DNA]</scope>
    <source>
        <strain evidence="8 9">FT13W</strain>
    </source>
</reference>
<organism evidence="8 9">
    <name type="scientific">Janthinobacterium violaceinigrum</name>
    <dbReference type="NCBI Taxonomy" id="2654252"/>
    <lineage>
        <taxon>Bacteria</taxon>
        <taxon>Pseudomonadati</taxon>
        <taxon>Pseudomonadota</taxon>
        <taxon>Betaproteobacteria</taxon>
        <taxon>Burkholderiales</taxon>
        <taxon>Oxalobacteraceae</taxon>
        <taxon>Janthinobacterium</taxon>
    </lineage>
</organism>
<dbReference type="Gene3D" id="3.30.1330.60">
    <property type="entry name" value="OmpA-like domain"/>
    <property type="match status" value="1"/>
</dbReference>
<evidence type="ECO:0000256" key="4">
    <source>
        <dbReference type="PROSITE-ProRule" id="PRU00473"/>
    </source>
</evidence>
<feature type="chain" id="PRO_5026270174" evidence="6">
    <location>
        <begin position="38"/>
        <end position="369"/>
    </location>
</feature>
<keyword evidence="9" id="KW-1185">Reference proteome</keyword>
<evidence type="ECO:0000256" key="6">
    <source>
        <dbReference type="SAM" id="SignalP"/>
    </source>
</evidence>
<dbReference type="Proteomes" id="UP000468717">
    <property type="component" value="Unassembled WGS sequence"/>
</dbReference>
<dbReference type="EMBL" id="WFLI01000009">
    <property type="protein sequence ID" value="KAB8065063.1"/>
    <property type="molecule type" value="Genomic_DNA"/>
</dbReference>
<keyword evidence="6" id="KW-0732">Signal</keyword>